<dbReference type="EMBL" id="JACHFQ010000009">
    <property type="protein sequence ID" value="MBB5227200.1"/>
    <property type="molecule type" value="Genomic_DNA"/>
</dbReference>
<keyword evidence="1" id="KW-0732">Signal</keyword>
<proteinExistence type="predicted"/>
<name>A0A7W8GBA6_9SPIR</name>
<evidence type="ECO:0000256" key="1">
    <source>
        <dbReference type="SAM" id="SignalP"/>
    </source>
</evidence>
<evidence type="ECO:0000313" key="3">
    <source>
        <dbReference type="Proteomes" id="UP000518887"/>
    </source>
</evidence>
<organism evidence="2 3">
    <name type="scientific">Treponema ruminis</name>
    <dbReference type="NCBI Taxonomy" id="744515"/>
    <lineage>
        <taxon>Bacteria</taxon>
        <taxon>Pseudomonadati</taxon>
        <taxon>Spirochaetota</taxon>
        <taxon>Spirochaetia</taxon>
        <taxon>Spirochaetales</taxon>
        <taxon>Treponemataceae</taxon>
        <taxon>Treponema</taxon>
    </lineage>
</organism>
<feature type="chain" id="PRO_5031557559" evidence="1">
    <location>
        <begin position="32"/>
        <end position="502"/>
    </location>
</feature>
<evidence type="ECO:0000313" key="2">
    <source>
        <dbReference type="EMBL" id="MBB5227200.1"/>
    </source>
</evidence>
<sequence length="502" mass="55200">MKKILEKCGDFSPGRRLIFCLLMASANFSYAGEFFNFAEFKAAANFTIPGGDEKEKALSGASGLRLSFRDADLRGFVTLPKSDFSEIRESEGFLEKLELLDEPRLGAEFFLFKKTFPTAVKIGHNSYSKSVSKLKNPSPSLTANPLAKSFAFSTGLGSSLTNLTSSRQPLSCSISTERDSNLFPLALGLESFVTEDKDGVVLLSAKLPLGRSIFLQSVISGGRYRFEGKSKILEKNNASFEADYFYSGLGEFCFHSPLLKINFFSGIQENPYDVNPVWFRIDGRTSYRNLLLNFSYFAIPTTKDSPKAAPLIGAAGQICRTVEQASINPQILFLFDDQRASSLRLGFSALENWKVTATNVPVQLNTAKIRAAVSYESRFFNLCFDWTHANILLAGQAPVKSARPEEYQSYALSGSLAGERKISFSGSYTRYPPAEGNSALKEAYSADVKIASGKAGLTSQAGIDLTVKNGARQSGQFSAGLTYLFRRKYFRSYLKAGLIVPF</sequence>
<comment type="caution">
    <text evidence="2">The sequence shown here is derived from an EMBL/GenBank/DDBJ whole genome shotgun (WGS) entry which is preliminary data.</text>
</comment>
<gene>
    <name evidence="2" type="ORF">HNP76_002598</name>
</gene>
<protein>
    <submittedName>
        <fullName evidence="2">Uncharacterized protein</fullName>
    </submittedName>
</protein>
<reference evidence="2 3" key="1">
    <citation type="submission" date="2020-08" db="EMBL/GenBank/DDBJ databases">
        <title>Genomic Encyclopedia of Type Strains, Phase IV (KMG-IV): sequencing the most valuable type-strain genomes for metagenomic binning, comparative biology and taxonomic classification.</title>
        <authorList>
            <person name="Goeker M."/>
        </authorList>
    </citation>
    <scope>NUCLEOTIDE SEQUENCE [LARGE SCALE GENOMIC DNA]</scope>
    <source>
        <strain evidence="2 3">DSM 103462</strain>
    </source>
</reference>
<feature type="signal peptide" evidence="1">
    <location>
        <begin position="1"/>
        <end position="31"/>
    </location>
</feature>
<dbReference type="AlphaFoldDB" id="A0A7W8GBA6"/>
<dbReference type="RefSeq" id="WP_184661208.1">
    <property type="nucleotide sequence ID" value="NZ_CP031518.1"/>
</dbReference>
<accession>A0A7W8GBA6</accession>
<keyword evidence="3" id="KW-1185">Reference proteome</keyword>
<dbReference type="Proteomes" id="UP000518887">
    <property type="component" value="Unassembled WGS sequence"/>
</dbReference>